<dbReference type="SMART" id="SM00448">
    <property type="entry name" value="REC"/>
    <property type="match status" value="1"/>
</dbReference>
<dbReference type="InterPro" id="IPR037522">
    <property type="entry name" value="HD_GYP_dom"/>
</dbReference>
<dbReference type="PROSITE" id="PS50110">
    <property type="entry name" value="RESPONSE_REGULATORY"/>
    <property type="match status" value="1"/>
</dbReference>
<dbReference type="EMBL" id="BSNX01000075">
    <property type="protein sequence ID" value="GLQ76283.1"/>
    <property type="molecule type" value="Genomic_DNA"/>
</dbReference>
<dbReference type="GO" id="GO:0008081">
    <property type="term" value="F:phosphoric diester hydrolase activity"/>
    <property type="evidence" value="ECO:0007669"/>
    <property type="project" value="UniProtKB-ARBA"/>
</dbReference>
<dbReference type="RefSeq" id="WP_126607058.1">
    <property type="nucleotide sequence ID" value="NZ_AP025145.1"/>
</dbReference>
<feature type="domain" description="HD-GYP" evidence="3">
    <location>
        <begin position="152"/>
        <end position="363"/>
    </location>
</feature>
<proteinExistence type="predicted"/>
<dbReference type="Pfam" id="PF13487">
    <property type="entry name" value="HD_5"/>
    <property type="match status" value="1"/>
</dbReference>
<evidence type="ECO:0000313" key="5">
    <source>
        <dbReference type="Proteomes" id="UP001156690"/>
    </source>
</evidence>
<dbReference type="CDD" id="cd00077">
    <property type="entry name" value="HDc"/>
    <property type="match status" value="1"/>
</dbReference>
<dbReference type="PROSITE" id="PS51832">
    <property type="entry name" value="HD_GYP"/>
    <property type="match status" value="1"/>
</dbReference>
<dbReference type="AlphaFoldDB" id="A0AAV5P1H9"/>
<feature type="domain" description="Response regulatory" evidence="2">
    <location>
        <begin position="10"/>
        <end position="125"/>
    </location>
</feature>
<evidence type="ECO:0000256" key="1">
    <source>
        <dbReference type="PROSITE-ProRule" id="PRU00169"/>
    </source>
</evidence>
<dbReference type="InterPro" id="IPR003607">
    <property type="entry name" value="HD/PDEase_dom"/>
</dbReference>
<gene>
    <name evidence="4" type="ORF">GCM10007932_56460</name>
</gene>
<dbReference type="Pfam" id="PF00072">
    <property type="entry name" value="Response_reg"/>
    <property type="match status" value="1"/>
</dbReference>
<feature type="modified residue" description="4-aspartylphosphate" evidence="1">
    <location>
        <position position="58"/>
    </location>
</feature>
<dbReference type="Gene3D" id="3.40.50.2300">
    <property type="match status" value="1"/>
</dbReference>
<accession>A0AAV5P1H9</accession>
<dbReference type="InterPro" id="IPR052020">
    <property type="entry name" value="Cyclic_di-GMP/3'3'-cGAMP_PDE"/>
</dbReference>
<dbReference type="SUPFAM" id="SSF52172">
    <property type="entry name" value="CheY-like"/>
    <property type="match status" value="1"/>
</dbReference>
<dbReference type="GO" id="GO:0000160">
    <property type="term" value="P:phosphorelay signal transduction system"/>
    <property type="evidence" value="ECO:0007669"/>
    <property type="project" value="InterPro"/>
</dbReference>
<sequence>MSLGNLDSRTILIVDDSPDNLSFMAQSLGGSYVIKIANSGAVALDIVGKFPIDLILLDIIMPEMDGYEVIRQLKSSKKTMEIPVIFLTAKCSSEDERLGFELGAADYINKPVSVPTLEARVKTHLQNKVSNDLLHGQNDLLETLVRNRTEELEEVKDSIVIAMASLAETRDNETGNHILRTQYYVKALAEYLAKTPKYSELLTPELIKIYYKAAPLHDIGKVGIPDNILLKPGKLTESEFKIMQEHTTLGLQTLQKAKEHSNNPNGIIDAAIDIAYCHHEKWDGSGYPKQLAGEAIPLSARLMAVADVYDALISKRIYKDAMEHSVAKRIIEEGKGGHFDPQIVDAFIACEQQFIDIATKYAD</sequence>
<organism evidence="4 5">
    <name type="scientific">Vibrio penaeicida</name>
    <dbReference type="NCBI Taxonomy" id="104609"/>
    <lineage>
        <taxon>Bacteria</taxon>
        <taxon>Pseudomonadati</taxon>
        <taxon>Pseudomonadota</taxon>
        <taxon>Gammaproteobacteria</taxon>
        <taxon>Vibrionales</taxon>
        <taxon>Vibrionaceae</taxon>
        <taxon>Vibrio</taxon>
    </lineage>
</organism>
<comment type="caution">
    <text evidence="4">The sequence shown here is derived from an EMBL/GenBank/DDBJ whole genome shotgun (WGS) entry which is preliminary data.</text>
</comment>
<name>A0AAV5P1H9_9VIBR</name>
<evidence type="ECO:0000259" key="2">
    <source>
        <dbReference type="PROSITE" id="PS50110"/>
    </source>
</evidence>
<evidence type="ECO:0000259" key="3">
    <source>
        <dbReference type="PROSITE" id="PS51832"/>
    </source>
</evidence>
<dbReference type="InterPro" id="IPR001789">
    <property type="entry name" value="Sig_transdc_resp-reg_receiver"/>
</dbReference>
<protein>
    <submittedName>
        <fullName evidence="4">Response regulator</fullName>
    </submittedName>
</protein>
<dbReference type="PANTHER" id="PTHR45228">
    <property type="entry name" value="CYCLIC DI-GMP PHOSPHODIESTERASE TM_0186-RELATED"/>
    <property type="match status" value="1"/>
</dbReference>
<evidence type="ECO:0000313" key="4">
    <source>
        <dbReference type="EMBL" id="GLQ76283.1"/>
    </source>
</evidence>
<dbReference type="SUPFAM" id="SSF109604">
    <property type="entry name" value="HD-domain/PDEase-like"/>
    <property type="match status" value="1"/>
</dbReference>
<dbReference type="Gene3D" id="1.10.3210.10">
    <property type="entry name" value="Hypothetical protein af1432"/>
    <property type="match status" value="1"/>
</dbReference>
<dbReference type="Proteomes" id="UP001156690">
    <property type="component" value="Unassembled WGS sequence"/>
</dbReference>
<dbReference type="InterPro" id="IPR011006">
    <property type="entry name" value="CheY-like_superfamily"/>
</dbReference>
<dbReference type="SMART" id="SM00471">
    <property type="entry name" value="HDc"/>
    <property type="match status" value="1"/>
</dbReference>
<keyword evidence="5" id="KW-1185">Reference proteome</keyword>
<dbReference type="PANTHER" id="PTHR45228:SF5">
    <property type="entry name" value="CYCLIC DI-GMP PHOSPHODIESTERASE VC_1348-RELATED"/>
    <property type="match status" value="1"/>
</dbReference>
<keyword evidence="1" id="KW-0597">Phosphoprotein</keyword>
<reference evidence="5" key="1">
    <citation type="journal article" date="2019" name="Int. J. Syst. Evol. Microbiol.">
        <title>The Global Catalogue of Microorganisms (GCM) 10K type strain sequencing project: providing services to taxonomists for standard genome sequencing and annotation.</title>
        <authorList>
            <consortium name="The Broad Institute Genomics Platform"/>
            <consortium name="The Broad Institute Genome Sequencing Center for Infectious Disease"/>
            <person name="Wu L."/>
            <person name="Ma J."/>
        </authorList>
    </citation>
    <scope>NUCLEOTIDE SEQUENCE [LARGE SCALE GENOMIC DNA]</scope>
    <source>
        <strain evidence="5">NBRC 15640</strain>
    </source>
</reference>